<dbReference type="EMBL" id="FOCW01000001">
    <property type="protein sequence ID" value="SEN01775.1"/>
    <property type="molecule type" value="Genomic_DNA"/>
</dbReference>
<dbReference type="RefSeq" id="WP_091812848.1">
    <property type="nucleotide sequence ID" value="NZ_FOCW01000001.1"/>
</dbReference>
<organism evidence="2 3">
    <name type="scientific">Brachymonas denitrificans DSM 15123</name>
    <dbReference type="NCBI Taxonomy" id="1121117"/>
    <lineage>
        <taxon>Bacteria</taxon>
        <taxon>Pseudomonadati</taxon>
        <taxon>Pseudomonadota</taxon>
        <taxon>Betaproteobacteria</taxon>
        <taxon>Burkholderiales</taxon>
        <taxon>Comamonadaceae</taxon>
        <taxon>Brachymonas</taxon>
    </lineage>
</organism>
<reference evidence="2 3" key="1">
    <citation type="submission" date="2016-10" db="EMBL/GenBank/DDBJ databases">
        <authorList>
            <person name="de Groot N.N."/>
        </authorList>
    </citation>
    <scope>NUCLEOTIDE SEQUENCE [LARGE SCALE GENOMIC DNA]</scope>
    <source>
        <strain evidence="2 3">DSM 15123</strain>
    </source>
</reference>
<proteinExistence type="predicted"/>
<evidence type="ECO:0000313" key="3">
    <source>
        <dbReference type="Proteomes" id="UP000199531"/>
    </source>
</evidence>
<dbReference type="OrthoDB" id="2388670at2"/>
<feature type="transmembrane region" description="Helical" evidence="1">
    <location>
        <begin position="182"/>
        <end position="201"/>
    </location>
</feature>
<dbReference type="Proteomes" id="UP000199531">
    <property type="component" value="Unassembled WGS sequence"/>
</dbReference>
<feature type="transmembrane region" description="Helical" evidence="1">
    <location>
        <begin position="88"/>
        <end position="108"/>
    </location>
</feature>
<evidence type="ECO:0008006" key="4">
    <source>
        <dbReference type="Google" id="ProtNLM"/>
    </source>
</evidence>
<evidence type="ECO:0000256" key="1">
    <source>
        <dbReference type="SAM" id="Phobius"/>
    </source>
</evidence>
<keyword evidence="3" id="KW-1185">Reference proteome</keyword>
<dbReference type="STRING" id="1121117.SAMN02745977_00168"/>
<keyword evidence="1" id="KW-0472">Membrane</keyword>
<evidence type="ECO:0000313" key="2">
    <source>
        <dbReference type="EMBL" id="SEN01775.1"/>
    </source>
</evidence>
<accession>A0A1H8D3N1</accession>
<keyword evidence="1" id="KW-1133">Transmembrane helix</keyword>
<sequence>MSAKYTPWIDGIAALVARKRVAPRLSVLLAVAPLLLLWPDLRHFVESRMALHMLLEFPLLMASGWCLRRWWLRRRPAQGGAGRLERLLDWRGWTGATFVTVVTVVWMVPSMLDAALLSLPVAAFKYLSWWLAGWLLAASWYRMDAEVLLFFAGNLAWMTATAGLLYLEAPAQLCVSYLQDDQQHAGLGLVVLAVAAGGLALRQMMRIGEEAGAEGLIGH</sequence>
<gene>
    <name evidence="2" type="ORF">SAMN02745977_00168</name>
</gene>
<protein>
    <recommendedName>
        <fullName evidence="4">Transmembrane protein</fullName>
    </recommendedName>
</protein>
<feature type="transmembrane region" description="Helical" evidence="1">
    <location>
        <begin position="50"/>
        <end position="67"/>
    </location>
</feature>
<keyword evidence="1" id="KW-0812">Transmembrane</keyword>
<feature type="transmembrane region" description="Helical" evidence="1">
    <location>
        <begin position="21"/>
        <end position="38"/>
    </location>
</feature>
<feature type="transmembrane region" description="Helical" evidence="1">
    <location>
        <begin position="148"/>
        <end position="167"/>
    </location>
</feature>
<name>A0A1H8D3N1_9BURK</name>
<feature type="transmembrane region" description="Helical" evidence="1">
    <location>
        <begin position="114"/>
        <end position="136"/>
    </location>
</feature>
<dbReference type="AlphaFoldDB" id="A0A1H8D3N1"/>